<feature type="transmembrane region" description="Helical" evidence="8">
    <location>
        <begin position="62"/>
        <end position="83"/>
    </location>
</feature>
<feature type="domain" description="ABC transporter" evidence="9">
    <location>
        <begin position="138"/>
        <end position="373"/>
    </location>
</feature>
<reference evidence="11" key="1">
    <citation type="submission" date="2021-07" db="EMBL/GenBank/DDBJ databases">
        <authorList>
            <person name="Durling M."/>
        </authorList>
    </citation>
    <scope>NUCLEOTIDE SEQUENCE</scope>
</reference>
<feature type="domain" description="ABC transmembrane type-1" evidence="10">
    <location>
        <begin position="1"/>
        <end position="123"/>
    </location>
</feature>
<dbReference type="Proteomes" id="UP000701801">
    <property type="component" value="Unassembled WGS sequence"/>
</dbReference>
<accession>A0A9N9Q1E0</accession>
<dbReference type="Gene3D" id="3.40.50.300">
    <property type="entry name" value="P-loop containing nucleotide triphosphate hydrolases"/>
    <property type="match status" value="1"/>
</dbReference>
<dbReference type="PANTHER" id="PTHR24221:SF503">
    <property type="entry name" value="MITOCHONDRIAL POTASSIUM CHANNEL ATP-BINDING SUBUNIT"/>
    <property type="match status" value="1"/>
</dbReference>
<evidence type="ECO:0000256" key="6">
    <source>
        <dbReference type="ARBA" id="ARBA00022989"/>
    </source>
</evidence>
<dbReference type="Pfam" id="PF00005">
    <property type="entry name" value="ABC_tran"/>
    <property type="match status" value="1"/>
</dbReference>
<dbReference type="InterPro" id="IPR017871">
    <property type="entry name" value="ABC_transporter-like_CS"/>
</dbReference>
<keyword evidence="6 8" id="KW-1133">Transmembrane helix</keyword>
<dbReference type="SUPFAM" id="SSF52540">
    <property type="entry name" value="P-loop containing nucleoside triphosphate hydrolases"/>
    <property type="match status" value="1"/>
</dbReference>
<evidence type="ECO:0000259" key="9">
    <source>
        <dbReference type="PROSITE" id="PS50893"/>
    </source>
</evidence>
<dbReference type="Pfam" id="PF00664">
    <property type="entry name" value="ABC_membrane"/>
    <property type="match status" value="1"/>
</dbReference>
<dbReference type="AlphaFoldDB" id="A0A9N9Q1E0"/>
<gene>
    <name evidence="11" type="ORF">HYALB_00005335</name>
</gene>
<dbReference type="InterPro" id="IPR003439">
    <property type="entry name" value="ABC_transporter-like_ATP-bd"/>
</dbReference>
<dbReference type="GO" id="GO:0016020">
    <property type="term" value="C:membrane"/>
    <property type="evidence" value="ECO:0007669"/>
    <property type="project" value="UniProtKB-SubCell"/>
</dbReference>
<evidence type="ECO:0000259" key="10">
    <source>
        <dbReference type="PROSITE" id="PS50929"/>
    </source>
</evidence>
<keyword evidence="12" id="KW-1185">Reference proteome</keyword>
<feature type="transmembrane region" description="Helical" evidence="8">
    <location>
        <begin position="95"/>
        <end position="117"/>
    </location>
</feature>
<comment type="similarity">
    <text evidence="2">Belongs to the ABC transporter superfamily. ABCB family. Multidrug resistance exporter (TC 3.A.1.201) subfamily.</text>
</comment>
<keyword evidence="7 8" id="KW-0472">Membrane</keyword>
<dbReference type="EMBL" id="CAJVRM010000596">
    <property type="protein sequence ID" value="CAG8982333.1"/>
    <property type="molecule type" value="Genomic_DNA"/>
</dbReference>
<proteinExistence type="inferred from homology"/>
<organism evidence="11 12">
    <name type="scientific">Hymenoscyphus albidus</name>
    <dbReference type="NCBI Taxonomy" id="595503"/>
    <lineage>
        <taxon>Eukaryota</taxon>
        <taxon>Fungi</taxon>
        <taxon>Dikarya</taxon>
        <taxon>Ascomycota</taxon>
        <taxon>Pezizomycotina</taxon>
        <taxon>Leotiomycetes</taxon>
        <taxon>Helotiales</taxon>
        <taxon>Helotiaceae</taxon>
        <taxon>Hymenoscyphus</taxon>
    </lineage>
</organism>
<keyword evidence="4" id="KW-0547">Nucleotide-binding</keyword>
<evidence type="ECO:0000256" key="7">
    <source>
        <dbReference type="ARBA" id="ARBA00023136"/>
    </source>
</evidence>
<keyword evidence="3 8" id="KW-0812">Transmembrane</keyword>
<comment type="subcellular location">
    <subcellularLocation>
        <location evidence="1">Membrane</location>
        <topology evidence="1">Multi-pass membrane protein</topology>
    </subcellularLocation>
</comment>
<evidence type="ECO:0000256" key="2">
    <source>
        <dbReference type="ARBA" id="ARBA00007577"/>
    </source>
</evidence>
<keyword evidence="5" id="KW-0067">ATP-binding</keyword>
<evidence type="ECO:0000256" key="3">
    <source>
        <dbReference type="ARBA" id="ARBA00022692"/>
    </source>
</evidence>
<evidence type="ECO:0000256" key="5">
    <source>
        <dbReference type="ARBA" id="ARBA00022840"/>
    </source>
</evidence>
<evidence type="ECO:0000256" key="1">
    <source>
        <dbReference type="ARBA" id="ARBA00004141"/>
    </source>
</evidence>
<protein>
    <recommendedName>
        <fullName evidence="13">P-loop containing nucleoside triphosphate hydrolase protein</fullName>
    </recommendedName>
</protein>
<dbReference type="InterPro" id="IPR039421">
    <property type="entry name" value="Type_1_exporter"/>
</dbReference>
<dbReference type="GO" id="GO:0016887">
    <property type="term" value="F:ATP hydrolysis activity"/>
    <property type="evidence" value="ECO:0007669"/>
    <property type="project" value="InterPro"/>
</dbReference>
<dbReference type="InterPro" id="IPR036640">
    <property type="entry name" value="ABC1_TM_sf"/>
</dbReference>
<dbReference type="FunFam" id="3.40.50.300:FF:000913">
    <property type="entry name" value="ABC multidrug transporter SitT"/>
    <property type="match status" value="1"/>
</dbReference>
<dbReference type="PANTHER" id="PTHR24221">
    <property type="entry name" value="ATP-BINDING CASSETTE SUB-FAMILY B"/>
    <property type="match status" value="1"/>
</dbReference>
<evidence type="ECO:0000256" key="4">
    <source>
        <dbReference type="ARBA" id="ARBA00022741"/>
    </source>
</evidence>
<dbReference type="InterPro" id="IPR027417">
    <property type="entry name" value="P-loop_NTPase"/>
</dbReference>
<comment type="caution">
    <text evidence="11">The sequence shown here is derived from an EMBL/GenBank/DDBJ whole genome shotgun (WGS) entry which is preliminary data.</text>
</comment>
<dbReference type="PROSITE" id="PS50929">
    <property type="entry name" value="ABC_TM1F"/>
    <property type="match status" value="1"/>
</dbReference>
<dbReference type="SMART" id="SM00382">
    <property type="entry name" value="AAA"/>
    <property type="match status" value="1"/>
</dbReference>
<dbReference type="InterPro" id="IPR003593">
    <property type="entry name" value="AAA+_ATPase"/>
</dbReference>
<evidence type="ECO:0000256" key="8">
    <source>
        <dbReference type="SAM" id="Phobius"/>
    </source>
</evidence>
<evidence type="ECO:0000313" key="12">
    <source>
        <dbReference type="Proteomes" id="UP000701801"/>
    </source>
</evidence>
<dbReference type="SUPFAM" id="SSF90123">
    <property type="entry name" value="ABC transporter transmembrane region"/>
    <property type="match status" value="1"/>
</dbReference>
<dbReference type="PROSITE" id="PS50893">
    <property type="entry name" value="ABC_TRANSPORTER_2"/>
    <property type="match status" value="1"/>
</dbReference>
<evidence type="ECO:0000313" key="11">
    <source>
        <dbReference type="EMBL" id="CAG8982333.1"/>
    </source>
</evidence>
<name>A0A9N9Q1E0_9HELO</name>
<evidence type="ECO:0008006" key="13">
    <source>
        <dbReference type="Google" id="ProtNLM"/>
    </source>
</evidence>
<dbReference type="Gene3D" id="1.20.1560.10">
    <property type="entry name" value="ABC transporter type 1, transmembrane domain"/>
    <property type="match status" value="2"/>
</dbReference>
<sequence length="373" mass="40721">MLSLFAIASRTAYELSASLALEAISSIRTVTSLSLSSTILSRFSDSLAMQQKTSLPSILKSSCLYALSQSLIYWCLALGFWYGSQLIANGKYNMLQFYIVFMAITYGVQSAGAFFAFAPDIGKAKQAAQELKTLFCRTPEIDIWSSSGTLLETVQGEVEFENVSFIKAGEYIALVGSSGCGKSTAISLLERFYDPTTGRILLDGTDIKDVNINNYRSHIALVGQEPTLYQGTIRENVMFGVVENEISESTFLKACHDAAIHDFVMSLPDGYNTKVGSKGVLLSGGQRQRITIARALIRQPRILLLDEATSALDSTSEESVQNALDSAAKVRTTIVVAQRLSTIKNADKIYVLDKGRVVEEGTNLELLALKGRY</sequence>
<dbReference type="OrthoDB" id="6500128at2759"/>
<dbReference type="PROSITE" id="PS00211">
    <property type="entry name" value="ABC_TRANSPORTER_1"/>
    <property type="match status" value="1"/>
</dbReference>
<dbReference type="GO" id="GO:0140359">
    <property type="term" value="F:ABC-type transporter activity"/>
    <property type="evidence" value="ECO:0007669"/>
    <property type="project" value="InterPro"/>
</dbReference>
<dbReference type="InterPro" id="IPR011527">
    <property type="entry name" value="ABC1_TM_dom"/>
</dbReference>
<dbReference type="GO" id="GO:0005524">
    <property type="term" value="F:ATP binding"/>
    <property type="evidence" value="ECO:0007669"/>
    <property type="project" value="UniProtKB-KW"/>
</dbReference>